<dbReference type="InterPro" id="IPR011009">
    <property type="entry name" value="Kinase-like_dom_sf"/>
</dbReference>
<dbReference type="EMBL" id="VIIS01001505">
    <property type="protein sequence ID" value="KAF0297207.1"/>
    <property type="molecule type" value="Genomic_DNA"/>
</dbReference>
<accession>A0A6A4VLI7</accession>
<keyword evidence="7" id="KW-1185">Reference proteome</keyword>
<comment type="caution">
    <text evidence="6">The sequence shown here is derived from an EMBL/GenBank/DDBJ whole genome shotgun (WGS) entry which is preliminary data.</text>
</comment>
<evidence type="ECO:0000259" key="5">
    <source>
        <dbReference type="Pfam" id="PF12260"/>
    </source>
</evidence>
<dbReference type="OrthoDB" id="10035316at2759"/>
<comment type="similarity">
    <text evidence="2">Belongs to the DIPK family.</text>
</comment>
<proteinExistence type="inferred from homology"/>
<evidence type="ECO:0000256" key="1">
    <source>
        <dbReference type="ARBA" id="ARBA00004613"/>
    </source>
</evidence>
<keyword evidence="4" id="KW-0732">Signal</keyword>
<name>A0A6A4VLI7_AMPAM</name>
<dbReference type="Proteomes" id="UP000440578">
    <property type="component" value="Unassembled WGS sequence"/>
</dbReference>
<evidence type="ECO:0000313" key="6">
    <source>
        <dbReference type="EMBL" id="KAF0297207.1"/>
    </source>
</evidence>
<evidence type="ECO:0000256" key="2">
    <source>
        <dbReference type="ARBA" id="ARBA00006338"/>
    </source>
</evidence>
<dbReference type="GO" id="GO:0005576">
    <property type="term" value="C:extracellular region"/>
    <property type="evidence" value="ECO:0007669"/>
    <property type="project" value="UniProtKB-SubCell"/>
</dbReference>
<comment type="subcellular location">
    <subcellularLocation>
        <location evidence="1">Secreted</location>
    </subcellularLocation>
</comment>
<dbReference type="InterPro" id="IPR020519">
    <property type="entry name" value="DIPK2A/B"/>
</dbReference>
<feature type="domain" description="FAM69 protein-kinase" evidence="5">
    <location>
        <begin position="129"/>
        <end position="323"/>
    </location>
</feature>
<protein>
    <submittedName>
        <fullName evidence="6">Deleted in autism protein 1</fullName>
    </submittedName>
</protein>
<dbReference type="Pfam" id="PF12260">
    <property type="entry name" value="PIP49_C"/>
    <property type="match status" value="1"/>
</dbReference>
<evidence type="ECO:0000313" key="7">
    <source>
        <dbReference type="Proteomes" id="UP000440578"/>
    </source>
</evidence>
<gene>
    <name evidence="6" type="primary">DIA1</name>
    <name evidence="6" type="ORF">FJT64_005373</name>
</gene>
<dbReference type="SUPFAM" id="SSF56112">
    <property type="entry name" value="Protein kinase-like (PK-like)"/>
    <property type="match status" value="1"/>
</dbReference>
<dbReference type="PANTHER" id="PTHR32073:SF7">
    <property type="entry name" value="GH11358P"/>
    <property type="match status" value="1"/>
</dbReference>
<reference evidence="6 7" key="1">
    <citation type="submission" date="2019-07" db="EMBL/GenBank/DDBJ databases">
        <title>Draft genome assembly of a fouling barnacle, Amphibalanus amphitrite (Darwin, 1854): The first reference genome for Thecostraca.</title>
        <authorList>
            <person name="Kim W."/>
        </authorList>
    </citation>
    <scope>NUCLEOTIDE SEQUENCE [LARGE SCALE GENOMIC DNA]</scope>
    <source>
        <strain evidence="6">SNU_AA5</strain>
        <tissue evidence="6">Soma without cirri and trophi</tissue>
    </source>
</reference>
<keyword evidence="3" id="KW-0964">Secreted</keyword>
<dbReference type="AlphaFoldDB" id="A0A6A4VLI7"/>
<sequence length="352" mass="39274">MHVVKLTGLSKVSLFNYINVKNVFFGKYKGDEIVLKKLAHDSEFAEFDGRVCNGSARCTPRGRLFTRLLRGVFPDLSDGRSESLALAAGVGDRFLREHLTCPSQRLMRRLFDALADESKEKFLHFATMLLINAEPLLLQAFPQSEGWPFPRYLGACGRLVMEQYVGPTLANFRDSPWQQRVELALQLLEIADMLTTNDSDFNLYMTDVTADNLAVDADGRVHLVDVGRTWSSWTGNSWRKVDAPADWNKTHITPILCDDCMGYEADQLCGHHISDHNYFAICKGLLAPNAFGRGMSGGLLHSVPALVTSTHPELERWLRLCADPGPDGGSRFGPAAELRRTLNQVLEEASTE</sequence>
<organism evidence="6 7">
    <name type="scientific">Amphibalanus amphitrite</name>
    <name type="common">Striped barnacle</name>
    <name type="synonym">Balanus amphitrite</name>
    <dbReference type="NCBI Taxonomy" id="1232801"/>
    <lineage>
        <taxon>Eukaryota</taxon>
        <taxon>Metazoa</taxon>
        <taxon>Ecdysozoa</taxon>
        <taxon>Arthropoda</taxon>
        <taxon>Crustacea</taxon>
        <taxon>Multicrustacea</taxon>
        <taxon>Cirripedia</taxon>
        <taxon>Thoracica</taxon>
        <taxon>Thoracicalcarea</taxon>
        <taxon>Balanomorpha</taxon>
        <taxon>Balanoidea</taxon>
        <taxon>Balanidae</taxon>
        <taxon>Amphibalaninae</taxon>
        <taxon>Amphibalanus</taxon>
    </lineage>
</organism>
<dbReference type="InterPro" id="IPR022049">
    <property type="entry name" value="FAM69_kinase_dom"/>
</dbReference>
<dbReference type="PANTHER" id="PTHR32073">
    <property type="entry name" value="GH11358P"/>
    <property type="match status" value="1"/>
</dbReference>
<evidence type="ECO:0000256" key="4">
    <source>
        <dbReference type="ARBA" id="ARBA00022729"/>
    </source>
</evidence>
<evidence type="ECO:0000256" key="3">
    <source>
        <dbReference type="ARBA" id="ARBA00022525"/>
    </source>
</evidence>